<keyword evidence="1" id="KW-0479">Metal-binding</keyword>
<feature type="compositionally biased region" description="Low complexity" evidence="7">
    <location>
        <begin position="661"/>
        <end position="671"/>
    </location>
</feature>
<evidence type="ECO:0000259" key="9">
    <source>
        <dbReference type="PROSITE" id="PS50157"/>
    </source>
</evidence>
<dbReference type="CDD" id="cd18186">
    <property type="entry name" value="BTB_POZ_ZBTB_KLHL-like"/>
    <property type="match status" value="1"/>
</dbReference>
<evidence type="ECO:0000256" key="1">
    <source>
        <dbReference type="ARBA" id="ARBA00022723"/>
    </source>
</evidence>
<feature type="domain" description="C2H2-type" evidence="9">
    <location>
        <begin position="378"/>
        <end position="405"/>
    </location>
</feature>
<feature type="region of interest" description="Disordered" evidence="7">
    <location>
        <begin position="417"/>
        <end position="461"/>
    </location>
</feature>
<feature type="region of interest" description="Disordered" evidence="7">
    <location>
        <begin position="1"/>
        <end position="29"/>
    </location>
</feature>
<evidence type="ECO:0000256" key="2">
    <source>
        <dbReference type="ARBA" id="ARBA00022737"/>
    </source>
</evidence>
<feature type="compositionally biased region" description="Low complexity" evidence="7">
    <location>
        <begin position="607"/>
        <end position="651"/>
    </location>
</feature>
<dbReference type="InterPro" id="IPR011333">
    <property type="entry name" value="SKP1/BTB/POZ_sf"/>
</dbReference>
<dbReference type="InterPro" id="IPR000210">
    <property type="entry name" value="BTB/POZ_dom"/>
</dbReference>
<feature type="region of interest" description="Disordered" evidence="7">
    <location>
        <begin position="500"/>
        <end position="765"/>
    </location>
</feature>
<proteinExistence type="predicted"/>
<feature type="compositionally biased region" description="Low complexity" evidence="7">
    <location>
        <begin position="1"/>
        <end position="21"/>
    </location>
</feature>
<dbReference type="AlphaFoldDB" id="A0AAE1BG30"/>
<dbReference type="Gene3D" id="3.30.710.10">
    <property type="entry name" value="Potassium Channel Kv1.1, Chain A"/>
    <property type="match status" value="1"/>
</dbReference>
<dbReference type="PANTHER" id="PTHR24394">
    <property type="entry name" value="ZINC FINGER PROTEIN"/>
    <property type="match status" value="1"/>
</dbReference>
<keyword evidence="4" id="KW-0862">Zinc</keyword>
<feature type="compositionally biased region" description="Low complexity" evidence="7">
    <location>
        <begin position="725"/>
        <end position="744"/>
    </location>
</feature>
<keyword evidence="5" id="KW-0539">Nucleus</keyword>
<dbReference type="SUPFAM" id="SSF54695">
    <property type="entry name" value="POZ domain"/>
    <property type="match status" value="1"/>
</dbReference>
<protein>
    <submittedName>
        <fullName evidence="10">Uncharacterized protein</fullName>
    </submittedName>
</protein>
<evidence type="ECO:0000256" key="3">
    <source>
        <dbReference type="ARBA" id="ARBA00022771"/>
    </source>
</evidence>
<feature type="domain" description="C2H2-type" evidence="9">
    <location>
        <begin position="473"/>
        <end position="501"/>
    </location>
</feature>
<dbReference type="PANTHER" id="PTHR24394:SF44">
    <property type="entry name" value="ZINC FINGER PROTEIN 271-LIKE"/>
    <property type="match status" value="1"/>
</dbReference>
<evidence type="ECO:0000313" key="10">
    <source>
        <dbReference type="EMBL" id="KAK3849858.1"/>
    </source>
</evidence>
<feature type="compositionally biased region" description="Low complexity" evidence="7">
    <location>
        <begin position="701"/>
        <end position="718"/>
    </location>
</feature>
<feature type="compositionally biased region" description="Polar residues" evidence="7">
    <location>
        <begin position="537"/>
        <end position="606"/>
    </location>
</feature>
<dbReference type="PROSITE" id="PS00028">
    <property type="entry name" value="ZINC_FINGER_C2H2_1"/>
    <property type="match status" value="2"/>
</dbReference>
<dbReference type="PROSITE" id="PS50157">
    <property type="entry name" value="ZINC_FINGER_C2H2_2"/>
    <property type="match status" value="2"/>
</dbReference>
<feature type="compositionally biased region" description="Polar residues" evidence="7">
    <location>
        <begin position="178"/>
        <end position="190"/>
    </location>
</feature>
<dbReference type="Proteomes" id="UP001286313">
    <property type="component" value="Unassembled WGS sequence"/>
</dbReference>
<keyword evidence="11" id="KW-1185">Reference proteome</keyword>
<feature type="compositionally biased region" description="Low complexity" evidence="7">
    <location>
        <begin position="520"/>
        <end position="536"/>
    </location>
</feature>
<dbReference type="InterPro" id="IPR013087">
    <property type="entry name" value="Znf_C2H2_type"/>
</dbReference>
<accession>A0AAE1BG30</accession>
<feature type="region of interest" description="Disordered" evidence="7">
    <location>
        <begin position="178"/>
        <end position="218"/>
    </location>
</feature>
<keyword evidence="2" id="KW-0677">Repeat</keyword>
<feature type="domain" description="BTB" evidence="8">
    <location>
        <begin position="39"/>
        <end position="119"/>
    </location>
</feature>
<dbReference type="PROSITE" id="PS50097">
    <property type="entry name" value="BTB"/>
    <property type="match status" value="1"/>
</dbReference>
<evidence type="ECO:0000256" key="6">
    <source>
        <dbReference type="PROSITE-ProRule" id="PRU00042"/>
    </source>
</evidence>
<dbReference type="GO" id="GO:0000981">
    <property type="term" value="F:DNA-binding transcription factor activity, RNA polymerase II-specific"/>
    <property type="evidence" value="ECO:0007669"/>
    <property type="project" value="TreeGrafter"/>
</dbReference>
<dbReference type="SMART" id="SM00225">
    <property type="entry name" value="BTB"/>
    <property type="match status" value="1"/>
</dbReference>
<feature type="compositionally biased region" description="Low complexity" evidence="7">
    <location>
        <begin position="428"/>
        <end position="448"/>
    </location>
</feature>
<evidence type="ECO:0000256" key="4">
    <source>
        <dbReference type="ARBA" id="ARBA00022833"/>
    </source>
</evidence>
<dbReference type="SMART" id="SM00355">
    <property type="entry name" value="ZnF_C2H2"/>
    <property type="match status" value="2"/>
</dbReference>
<evidence type="ECO:0000313" key="11">
    <source>
        <dbReference type="Proteomes" id="UP001286313"/>
    </source>
</evidence>
<reference evidence="10" key="1">
    <citation type="submission" date="2023-10" db="EMBL/GenBank/DDBJ databases">
        <title>Genome assemblies of two species of porcelain crab, Petrolisthes cinctipes and Petrolisthes manimaculis (Anomura: Porcellanidae).</title>
        <authorList>
            <person name="Angst P."/>
        </authorList>
    </citation>
    <scope>NUCLEOTIDE SEQUENCE</scope>
    <source>
        <strain evidence="10">PB745_01</strain>
        <tissue evidence="10">Gill</tissue>
    </source>
</reference>
<gene>
    <name evidence="10" type="ORF">Pcinc_043405</name>
</gene>
<evidence type="ECO:0000256" key="5">
    <source>
        <dbReference type="ARBA" id="ARBA00023242"/>
    </source>
</evidence>
<keyword evidence="3 6" id="KW-0863">Zinc-finger</keyword>
<dbReference type="GO" id="GO:0005634">
    <property type="term" value="C:nucleus"/>
    <property type="evidence" value="ECO:0007669"/>
    <property type="project" value="TreeGrafter"/>
</dbReference>
<dbReference type="EMBL" id="JAWQEG010008669">
    <property type="protein sequence ID" value="KAK3849858.1"/>
    <property type="molecule type" value="Genomic_DNA"/>
</dbReference>
<evidence type="ECO:0000259" key="8">
    <source>
        <dbReference type="PROSITE" id="PS50097"/>
    </source>
</evidence>
<comment type="caution">
    <text evidence="10">The sequence shown here is derived from an EMBL/GenBank/DDBJ whole genome shotgun (WGS) entry which is preliminary data.</text>
</comment>
<evidence type="ECO:0000256" key="7">
    <source>
        <dbReference type="SAM" id="MobiDB-lite"/>
    </source>
</evidence>
<name>A0AAE1BG30_PETCI</name>
<sequence length="765" mass="79844">MTEGTSGSTGTTASATSTGPTPTRPPPPLCPLIDEDEDYDAWVLAGGRLFRAHSSVLASHSAYLRGAAGGGAAAGGVRAAGGGGGGGGGDIRLLLPHVPSAGFAAVLTYMYTGRLPLTPSTLYEVLLAGHLLQMASVVSLCQALLTTAGDGAGLGMGEVPPALSMWRGLARLVPPHTYNTQAPHQTTSPATVIRPTPTRPRPLIHPALNPPPELPQESELMEVDNSVSLREERANLLHHHLNHHHHRTAANAASSLSFEGAGGGRGGGLSMTVGGPVAAGPGAVVLDVATCDGPVFFERVVNRAYKANPLLSHDDSETETEINVDEIDSCDDVRPPDNQELGGGGDLLRLRATVSEGNTATVTAPPQPMPSNQSSRTYHCVYCNHTFKSHYCYQKHMRRHINPITVEVDKLKTLQQEDNNTTGGGEGSISSSCSNSSNGSSNGAVKSGTVSPFRNRPSVSPGLRILDLNVQYFPCKTCGSKFPSYYFVHKHRRLCHQEEEAGCGGGGKKIPPTNGPTTPPQSQAIPSSSATTPTPSVEMSQHSSVASQFSETPTQQPAKTASPTHQTMTPTQHSPNLPTQPLETPTYQSSAHTEKSSAPTQHTSEPTTQQATASSTQSPLLQISLSSPSSSNQVSLVSSPQASCAPTTLSQPSPPTPQYALPHISQSSSLPHPSPPPACPQHTPSAPSHHSHPSEFPRHSPPSSSSSSSTIPHLSSTPALPPTDSPTSSPYSHHIPTTTPTSPHHSPPIVIPTTQPLVAAVTPST</sequence>
<organism evidence="10 11">
    <name type="scientific">Petrolisthes cinctipes</name>
    <name type="common">Flat porcelain crab</name>
    <dbReference type="NCBI Taxonomy" id="88211"/>
    <lineage>
        <taxon>Eukaryota</taxon>
        <taxon>Metazoa</taxon>
        <taxon>Ecdysozoa</taxon>
        <taxon>Arthropoda</taxon>
        <taxon>Crustacea</taxon>
        <taxon>Multicrustacea</taxon>
        <taxon>Malacostraca</taxon>
        <taxon>Eumalacostraca</taxon>
        <taxon>Eucarida</taxon>
        <taxon>Decapoda</taxon>
        <taxon>Pleocyemata</taxon>
        <taxon>Anomura</taxon>
        <taxon>Galatheoidea</taxon>
        <taxon>Porcellanidae</taxon>
        <taxon>Petrolisthes</taxon>
    </lineage>
</organism>
<dbReference type="Pfam" id="PF00651">
    <property type="entry name" value="BTB"/>
    <property type="match status" value="1"/>
</dbReference>
<dbReference type="GO" id="GO:0008270">
    <property type="term" value="F:zinc ion binding"/>
    <property type="evidence" value="ECO:0007669"/>
    <property type="project" value="UniProtKB-KW"/>
</dbReference>